<dbReference type="Gene3D" id="2.160.20.10">
    <property type="entry name" value="Single-stranded right-handed beta-helix, Pectin lyase-like"/>
    <property type="match status" value="2"/>
</dbReference>
<reference evidence="10 11" key="1">
    <citation type="submission" date="2024-01" db="EMBL/GenBank/DDBJ databases">
        <authorList>
            <person name="Waweru B."/>
        </authorList>
    </citation>
    <scope>NUCLEOTIDE SEQUENCE [LARGE SCALE GENOMIC DNA]</scope>
</reference>
<keyword evidence="6 9" id="KW-0326">Glycosidase</keyword>
<sequence>MVSYCSCRIIFDAAGSRFNVLNYGADGSGIVDATQAFQKAWRDFCQAREEMPTLEVPAGNTFLLKSVTFFGPCMSKTPHLLIEGTIIAPNSFNSWDDDDFDTWIGFKSVDGLIVDGGGRFDGRGEPWWKACYVNDNACSKRHRALHFNKCNGLQLSNLKHVNSQKSHISINGCDDVNISNLQIIAPDNSPNTDGIDISESHRVNVQNSFIGTGDDCIAINGFCSQINVTGVNCGPGHGISIGSLGKDGAYETVEEVHVKNCKLVGTQNGVRIKTWEGGSGYVRKITFEDITLVNSRNPIIIDQQYDPNGITFEDVALVNSENPIIIDQQYNPSGNGGDSAVKISDVTYRNVHGSSADEVAIKLNCANKRACTNIVMDNVNIISSNPGEQTSGTCNNAQAIGHFVFPSVPCLSSGV</sequence>
<protein>
    <recommendedName>
        <fullName evidence="12">Polygalacturonase At3g15720</fullName>
    </recommendedName>
</protein>
<dbReference type="Proteomes" id="UP001314170">
    <property type="component" value="Unassembled WGS sequence"/>
</dbReference>
<dbReference type="GO" id="GO:0005975">
    <property type="term" value="P:carbohydrate metabolic process"/>
    <property type="evidence" value="ECO:0007669"/>
    <property type="project" value="InterPro"/>
</dbReference>
<keyword evidence="11" id="KW-1185">Reference proteome</keyword>
<feature type="active site" evidence="8">
    <location>
        <position position="237"/>
    </location>
</feature>
<evidence type="ECO:0000256" key="8">
    <source>
        <dbReference type="PROSITE-ProRule" id="PRU10052"/>
    </source>
</evidence>
<dbReference type="SUPFAM" id="SSF51126">
    <property type="entry name" value="Pectin lyase-like"/>
    <property type="match status" value="2"/>
</dbReference>
<proteinExistence type="inferred from homology"/>
<dbReference type="InterPro" id="IPR006626">
    <property type="entry name" value="PbH1"/>
</dbReference>
<evidence type="ECO:0000313" key="10">
    <source>
        <dbReference type="EMBL" id="CAK7336966.1"/>
    </source>
</evidence>
<dbReference type="PROSITE" id="PS00502">
    <property type="entry name" value="POLYGALACTURONASE"/>
    <property type="match status" value="1"/>
</dbReference>
<evidence type="ECO:0000256" key="6">
    <source>
        <dbReference type="ARBA" id="ARBA00023295"/>
    </source>
</evidence>
<keyword evidence="7" id="KW-0961">Cell wall biogenesis/degradation</keyword>
<evidence type="ECO:0000256" key="2">
    <source>
        <dbReference type="ARBA" id="ARBA00008834"/>
    </source>
</evidence>
<keyword evidence="3" id="KW-0134">Cell wall</keyword>
<organism evidence="10 11">
    <name type="scientific">Dovyalis caffra</name>
    <dbReference type="NCBI Taxonomy" id="77055"/>
    <lineage>
        <taxon>Eukaryota</taxon>
        <taxon>Viridiplantae</taxon>
        <taxon>Streptophyta</taxon>
        <taxon>Embryophyta</taxon>
        <taxon>Tracheophyta</taxon>
        <taxon>Spermatophyta</taxon>
        <taxon>Magnoliopsida</taxon>
        <taxon>eudicotyledons</taxon>
        <taxon>Gunneridae</taxon>
        <taxon>Pentapetalae</taxon>
        <taxon>rosids</taxon>
        <taxon>fabids</taxon>
        <taxon>Malpighiales</taxon>
        <taxon>Salicaceae</taxon>
        <taxon>Flacourtieae</taxon>
        <taxon>Dovyalis</taxon>
    </lineage>
</organism>
<name>A0AAV1RMG7_9ROSI</name>
<dbReference type="PANTHER" id="PTHR31375">
    <property type="match status" value="1"/>
</dbReference>
<keyword evidence="5 9" id="KW-0378">Hydrolase</keyword>
<evidence type="ECO:0008006" key="12">
    <source>
        <dbReference type="Google" id="ProtNLM"/>
    </source>
</evidence>
<comment type="similarity">
    <text evidence="2 9">Belongs to the glycosyl hydrolase 28 family.</text>
</comment>
<accession>A0AAV1RMG7</accession>
<dbReference type="SMART" id="SM00710">
    <property type="entry name" value="PbH1"/>
    <property type="match status" value="5"/>
</dbReference>
<dbReference type="AlphaFoldDB" id="A0AAV1RMG7"/>
<dbReference type="GO" id="GO:0071555">
    <property type="term" value="P:cell wall organization"/>
    <property type="evidence" value="ECO:0007669"/>
    <property type="project" value="UniProtKB-KW"/>
</dbReference>
<dbReference type="GO" id="GO:0004650">
    <property type="term" value="F:polygalacturonase activity"/>
    <property type="evidence" value="ECO:0007669"/>
    <property type="project" value="InterPro"/>
</dbReference>
<dbReference type="InterPro" id="IPR000743">
    <property type="entry name" value="Glyco_hydro_28"/>
</dbReference>
<keyword evidence="4" id="KW-0964">Secreted</keyword>
<evidence type="ECO:0000256" key="3">
    <source>
        <dbReference type="ARBA" id="ARBA00022512"/>
    </source>
</evidence>
<dbReference type="EMBL" id="CAWUPB010001009">
    <property type="protein sequence ID" value="CAK7336966.1"/>
    <property type="molecule type" value="Genomic_DNA"/>
</dbReference>
<evidence type="ECO:0000313" key="11">
    <source>
        <dbReference type="Proteomes" id="UP001314170"/>
    </source>
</evidence>
<evidence type="ECO:0000256" key="4">
    <source>
        <dbReference type="ARBA" id="ARBA00022525"/>
    </source>
</evidence>
<gene>
    <name evidence="10" type="ORF">DCAF_LOCUS11992</name>
</gene>
<evidence type="ECO:0000256" key="7">
    <source>
        <dbReference type="ARBA" id="ARBA00023316"/>
    </source>
</evidence>
<comment type="caution">
    <text evidence="10">The sequence shown here is derived from an EMBL/GenBank/DDBJ whole genome shotgun (WGS) entry which is preliminary data.</text>
</comment>
<dbReference type="Pfam" id="PF00295">
    <property type="entry name" value="Glyco_hydro_28"/>
    <property type="match status" value="1"/>
</dbReference>
<comment type="subcellular location">
    <subcellularLocation>
        <location evidence="1">Secreted</location>
        <location evidence="1">Cell wall</location>
    </subcellularLocation>
</comment>
<evidence type="ECO:0000256" key="9">
    <source>
        <dbReference type="RuleBase" id="RU361169"/>
    </source>
</evidence>
<evidence type="ECO:0000256" key="1">
    <source>
        <dbReference type="ARBA" id="ARBA00004191"/>
    </source>
</evidence>
<dbReference type="InterPro" id="IPR011050">
    <property type="entry name" value="Pectin_lyase_fold/virulence"/>
</dbReference>
<dbReference type="InterPro" id="IPR012334">
    <property type="entry name" value="Pectin_lyas_fold"/>
</dbReference>
<evidence type="ECO:0000256" key="5">
    <source>
        <dbReference type="ARBA" id="ARBA00022801"/>
    </source>
</evidence>